<keyword evidence="4" id="KW-0808">Transferase</keyword>
<comment type="caution">
    <text evidence="4">The sequence shown here is derived from an EMBL/GenBank/DDBJ whole genome shotgun (WGS) entry which is preliminary data.</text>
</comment>
<evidence type="ECO:0000259" key="3">
    <source>
        <dbReference type="PROSITE" id="PS50011"/>
    </source>
</evidence>
<proteinExistence type="predicted"/>
<protein>
    <submittedName>
        <fullName evidence="4">Protein tyrosine kinase</fullName>
    </submittedName>
</protein>
<evidence type="ECO:0000313" key="4">
    <source>
        <dbReference type="EMBL" id="KPQ34236.1"/>
    </source>
</evidence>
<organism evidence="4 5">
    <name type="scientific">Phormidesmis priestleyi Ana</name>
    <dbReference type="NCBI Taxonomy" id="1666911"/>
    <lineage>
        <taxon>Bacteria</taxon>
        <taxon>Bacillati</taxon>
        <taxon>Cyanobacteriota</taxon>
        <taxon>Cyanophyceae</taxon>
        <taxon>Leptolyngbyales</taxon>
        <taxon>Leptolyngbyaceae</taxon>
        <taxon>Phormidesmis</taxon>
    </lineage>
</organism>
<feature type="domain" description="Protein kinase" evidence="3">
    <location>
        <begin position="244"/>
        <end position="517"/>
    </location>
</feature>
<name>A0A0P7ZHY1_9CYAN</name>
<sequence length="517" mass="56638">MDNLSHPQLEQLKLEQLKLEQLKLEQLKLEQLKQGKLRGAKELKIAANLHEFPMEILELADSLELLVLSNNCLSRLPDSFSQLKKLKVVFFNNNAFETFPKVLAQCPALSMISFKGNRLKTVDEQVLSPAIRWLILTDNQLEALPADIGQLSKLQKLMLAGNRLTTLPVEMSACQNLELIRISANQLSEIPTWLFSLPRLSWLAYAGNPCCDSWAEELGHSNLRASAKAVPSEPLLLTILRGELQLGEVLGQGASGVIYEGRWNAAANGQNAAREGAANRPCESQVVAVKLFKGEMTSDGLPLDEMRACMLAGQHPNLVSVLGKICFSQEKDLKQAEDSGQAEDLSQAEKAQAGLVFSFIPPEYENLGGPPSLESCTRDVYGADVSFSLSVVLRIVRGIALALRHLHARGIMHGDLYAHNILIDGMGESILGDFGAASVYDAADGMLGEALERIEVRAFGCLLEDLLDRCAIAPADEPSVSQFEKLRQLQEACLDRDPARRSRFAEICEILGADEGS</sequence>
<dbReference type="InterPro" id="IPR001611">
    <property type="entry name" value="Leu-rich_rpt"/>
</dbReference>
<dbReference type="AlphaFoldDB" id="A0A0P7ZHY1"/>
<dbReference type="SUPFAM" id="SSF52058">
    <property type="entry name" value="L domain-like"/>
    <property type="match status" value="1"/>
</dbReference>
<dbReference type="EMBL" id="LJZR01000022">
    <property type="protein sequence ID" value="KPQ34236.1"/>
    <property type="molecule type" value="Genomic_DNA"/>
</dbReference>
<dbReference type="PANTHER" id="PTHR48051">
    <property type="match status" value="1"/>
</dbReference>
<dbReference type="Gene3D" id="3.80.10.10">
    <property type="entry name" value="Ribonuclease Inhibitor"/>
    <property type="match status" value="2"/>
</dbReference>
<dbReference type="InterPro" id="IPR003591">
    <property type="entry name" value="Leu-rich_rpt_typical-subtyp"/>
</dbReference>
<dbReference type="InterPro" id="IPR011009">
    <property type="entry name" value="Kinase-like_dom_sf"/>
</dbReference>
<dbReference type="InterPro" id="IPR050216">
    <property type="entry name" value="LRR_domain-containing"/>
</dbReference>
<accession>A0A0P7ZHY1</accession>
<dbReference type="GO" id="GO:0005737">
    <property type="term" value="C:cytoplasm"/>
    <property type="evidence" value="ECO:0007669"/>
    <property type="project" value="TreeGrafter"/>
</dbReference>
<dbReference type="GO" id="GO:0004672">
    <property type="term" value="F:protein kinase activity"/>
    <property type="evidence" value="ECO:0007669"/>
    <property type="project" value="InterPro"/>
</dbReference>
<dbReference type="Pfam" id="PF07714">
    <property type="entry name" value="PK_Tyr_Ser-Thr"/>
    <property type="match status" value="1"/>
</dbReference>
<dbReference type="Gene3D" id="1.10.510.10">
    <property type="entry name" value="Transferase(Phosphotransferase) domain 1"/>
    <property type="match status" value="1"/>
</dbReference>
<dbReference type="InterPro" id="IPR000719">
    <property type="entry name" value="Prot_kinase_dom"/>
</dbReference>
<dbReference type="InterPro" id="IPR032675">
    <property type="entry name" value="LRR_dom_sf"/>
</dbReference>
<dbReference type="SUPFAM" id="SSF56112">
    <property type="entry name" value="Protein kinase-like (PK-like)"/>
    <property type="match status" value="1"/>
</dbReference>
<dbReference type="Proteomes" id="UP000050465">
    <property type="component" value="Unassembled WGS sequence"/>
</dbReference>
<reference evidence="4 5" key="1">
    <citation type="submission" date="2015-09" db="EMBL/GenBank/DDBJ databases">
        <title>Identification and resolution of microdiversity through metagenomic sequencing of parallel consortia.</title>
        <authorList>
            <person name="Nelson W.C."/>
            <person name="Romine M.F."/>
            <person name="Lindemann S.R."/>
        </authorList>
    </citation>
    <scope>NUCLEOTIDE SEQUENCE [LARGE SCALE GENOMIC DNA]</scope>
    <source>
        <strain evidence="4">Ana</strain>
    </source>
</reference>
<keyword evidence="1" id="KW-0433">Leucine-rich repeat</keyword>
<evidence type="ECO:0000256" key="2">
    <source>
        <dbReference type="ARBA" id="ARBA00022737"/>
    </source>
</evidence>
<dbReference type="Pfam" id="PF13855">
    <property type="entry name" value="LRR_8"/>
    <property type="match status" value="2"/>
</dbReference>
<dbReference type="PATRIC" id="fig|1666911.3.peg.843"/>
<dbReference type="SMART" id="SM00364">
    <property type="entry name" value="LRR_BAC"/>
    <property type="match status" value="4"/>
</dbReference>
<dbReference type="GO" id="GO:0005524">
    <property type="term" value="F:ATP binding"/>
    <property type="evidence" value="ECO:0007669"/>
    <property type="project" value="InterPro"/>
</dbReference>
<evidence type="ECO:0000313" key="5">
    <source>
        <dbReference type="Proteomes" id="UP000050465"/>
    </source>
</evidence>
<evidence type="ECO:0000256" key="1">
    <source>
        <dbReference type="ARBA" id="ARBA00022614"/>
    </source>
</evidence>
<dbReference type="PROSITE" id="PS50011">
    <property type="entry name" value="PROTEIN_KINASE_DOM"/>
    <property type="match status" value="1"/>
</dbReference>
<gene>
    <name evidence="4" type="ORF">HLUCCA11_15920</name>
</gene>
<dbReference type="SMART" id="SM00369">
    <property type="entry name" value="LRR_TYP"/>
    <property type="match status" value="4"/>
</dbReference>
<dbReference type="PROSITE" id="PS51450">
    <property type="entry name" value="LRR"/>
    <property type="match status" value="1"/>
</dbReference>
<dbReference type="PANTHER" id="PTHR48051:SF1">
    <property type="entry name" value="RAS SUPPRESSOR PROTEIN 1"/>
    <property type="match status" value="1"/>
</dbReference>
<keyword evidence="4" id="KW-0418">Kinase</keyword>
<dbReference type="Gene3D" id="3.30.200.20">
    <property type="entry name" value="Phosphorylase Kinase, domain 1"/>
    <property type="match status" value="1"/>
</dbReference>
<dbReference type="InterPro" id="IPR001245">
    <property type="entry name" value="Ser-Thr/Tyr_kinase_cat_dom"/>
</dbReference>
<keyword evidence="2" id="KW-0677">Repeat</keyword>